<dbReference type="Proteomes" id="UP000663828">
    <property type="component" value="Unassembled WGS sequence"/>
</dbReference>
<dbReference type="InterPro" id="IPR005097">
    <property type="entry name" value="Sacchrp_dh_NADP-bd"/>
</dbReference>
<reference evidence="4" key="1">
    <citation type="submission" date="2021-02" db="EMBL/GenBank/DDBJ databases">
        <authorList>
            <person name="Nowell W R."/>
        </authorList>
    </citation>
    <scope>NUCLEOTIDE SEQUENCE</scope>
</reference>
<dbReference type="Proteomes" id="UP000663852">
    <property type="component" value="Unassembled WGS sequence"/>
</dbReference>
<dbReference type="AlphaFoldDB" id="A0A815LL96"/>
<gene>
    <name evidence="4" type="ORF">EDS130_LOCUS36771</name>
    <name evidence="5" type="ORF">XAT740_LOCUS42700</name>
</gene>
<evidence type="ECO:0000313" key="4">
    <source>
        <dbReference type="EMBL" id="CAF1411659.1"/>
    </source>
</evidence>
<keyword evidence="6" id="KW-1185">Reference proteome</keyword>
<dbReference type="EMBL" id="CAJNOJ010000348">
    <property type="protein sequence ID" value="CAF1411659.1"/>
    <property type="molecule type" value="Genomic_DNA"/>
</dbReference>
<dbReference type="OrthoDB" id="2151234at2759"/>
<dbReference type="Pfam" id="PF03435">
    <property type="entry name" value="Sacchrp_dh_NADP"/>
    <property type="match status" value="1"/>
</dbReference>
<dbReference type="Gene3D" id="3.30.360.30">
    <property type="entry name" value="homospermidine synthase like"/>
    <property type="match status" value="1"/>
</dbReference>
<feature type="domain" description="Saccharopine dehydrogenase-like C-terminal" evidence="3">
    <location>
        <begin position="194"/>
        <end position="481"/>
    </location>
</feature>
<proteinExistence type="predicted"/>
<evidence type="ECO:0000313" key="5">
    <source>
        <dbReference type="EMBL" id="CAF1548419.1"/>
    </source>
</evidence>
<name>A0A815LL96_ADIRI</name>
<feature type="region of interest" description="Disordered" evidence="1">
    <location>
        <begin position="501"/>
        <end position="521"/>
    </location>
</feature>
<evidence type="ECO:0000259" key="3">
    <source>
        <dbReference type="Pfam" id="PF16653"/>
    </source>
</evidence>
<evidence type="ECO:0000259" key="2">
    <source>
        <dbReference type="Pfam" id="PF03435"/>
    </source>
</evidence>
<dbReference type="EMBL" id="CAJNOR010005153">
    <property type="protein sequence ID" value="CAF1548419.1"/>
    <property type="molecule type" value="Genomic_DNA"/>
</dbReference>
<dbReference type="InterPro" id="IPR023181">
    <property type="entry name" value="Homospermid_syn-like_C"/>
</dbReference>
<evidence type="ECO:0000313" key="7">
    <source>
        <dbReference type="Proteomes" id="UP000663852"/>
    </source>
</evidence>
<accession>A0A815LL96</accession>
<dbReference type="InterPro" id="IPR032095">
    <property type="entry name" value="Sacchrp_dh-like_C"/>
</dbReference>
<evidence type="ECO:0000313" key="6">
    <source>
        <dbReference type="Proteomes" id="UP000663828"/>
    </source>
</evidence>
<dbReference type="Pfam" id="PF16653">
    <property type="entry name" value="Sacchrp_dh_C"/>
    <property type="match status" value="1"/>
</dbReference>
<organism evidence="4 7">
    <name type="scientific">Adineta ricciae</name>
    <name type="common">Rotifer</name>
    <dbReference type="NCBI Taxonomy" id="249248"/>
    <lineage>
        <taxon>Eukaryota</taxon>
        <taxon>Metazoa</taxon>
        <taxon>Spiralia</taxon>
        <taxon>Gnathifera</taxon>
        <taxon>Rotifera</taxon>
        <taxon>Eurotatoria</taxon>
        <taxon>Bdelloidea</taxon>
        <taxon>Adinetida</taxon>
        <taxon>Adinetidae</taxon>
        <taxon>Adineta</taxon>
    </lineage>
</organism>
<evidence type="ECO:0000256" key="1">
    <source>
        <dbReference type="SAM" id="MobiDB-lite"/>
    </source>
</evidence>
<feature type="domain" description="Saccharopine dehydrogenase NADP binding" evidence="2">
    <location>
        <begin position="39"/>
        <end position="150"/>
    </location>
</feature>
<protein>
    <recommendedName>
        <fullName evidence="8">Homospermidine synthase</fullName>
    </recommendedName>
</protein>
<evidence type="ECO:0008006" key="8">
    <source>
        <dbReference type="Google" id="ProtNLM"/>
    </source>
</evidence>
<feature type="compositionally biased region" description="Basic and acidic residues" evidence="1">
    <location>
        <begin position="507"/>
        <end position="521"/>
    </location>
</feature>
<sequence>MGIGNLVKKPLSANATENDQVHISKKKYDLHSRNSERRIVILGFGSVGRCCLPLIRELLVDDYAPRSITILDRVMPLATVVAKLKAANINFEQKCIKKDNYEEILGTYLNAGDLLVDLIINVSTAAIVKWCQENQVLYVNTTADIWFSQEDEDQEDYGAHPFNQFEFHETVVEIQNQFRMQNGTKAPTAIVEHGANPGLVSHFVKRGLQDMAHHVLENCMISDVIRRQNITDALNRKDHAQLAYLLGVKAIHISERDSQATNVPRRIHESVNTWSVEGLLDEAFCFAQFAWGNHEQKIPEGAILNGDPIQKWPPQRISIPKRSLGVLVRSWVPSGPISGMLIPHPEPFSMANYLTVRDPSDELIYQPSVYFVYLPCDSAICSLHEWRMQGYPNITSERVLSDDIVLGADELGVLILGGHDIPAWWTGSVLDIEETRRLVKGHSATTLQVAISVVVGIIYSFEHPEEGIRFPEEINSEEILTRAIPFLGTWVSKPVDWPTKSTFQEDASGKDRIETNDEGKDQDSKWQFETFLVHNDYRHLV</sequence>
<dbReference type="Gene3D" id="3.40.50.720">
    <property type="entry name" value="NAD(P)-binding Rossmann-like Domain"/>
    <property type="match status" value="1"/>
</dbReference>
<comment type="caution">
    <text evidence="4">The sequence shown here is derived from an EMBL/GenBank/DDBJ whole genome shotgun (WGS) entry which is preliminary data.</text>
</comment>